<accession>A0AA40S770</accession>
<evidence type="ECO:0000313" key="2">
    <source>
        <dbReference type="Proteomes" id="UP000543554"/>
    </source>
</evidence>
<comment type="caution">
    <text evidence="1">The sequence shown here is derived from an EMBL/GenBank/DDBJ whole genome shotgun (WGS) entry which is preliminary data.</text>
</comment>
<protein>
    <submittedName>
        <fullName evidence="1">Uncharacterized protein</fullName>
    </submittedName>
</protein>
<sequence>MQTDPLVYPTPVDAAIDALILAEMPDGSPLSVSVKVDTILDHAGCAHAPDTLRRLLATALSYRLRRSQRKRKLRECEAA</sequence>
<reference evidence="1 2" key="1">
    <citation type="submission" date="2020-08" db="EMBL/GenBank/DDBJ databases">
        <title>Genomic Encyclopedia of Type Strains, Phase IV (KMG-IV): sequencing the most valuable type-strain genomes for metagenomic binning, comparative biology and taxonomic classification.</title>
        <authorList>
            <person name="Goeker M."/>
        </authorList>
    </citation>
    <scope>NUCLEOTIDE SEQUENCE [LARGE SCALE GENOMIC DNA]</scope>
    <source>
        <strain evidence="1 2">DSM 11490</strain>
    </source>
</reference>
<dbReference type="AlphaFoldDB" id="A0AA40S770"/>
<organism evidence="1 2">
    <name type="scientific">Methylorubrum thiocyanatum</name>
    <dbReference type="NCBI Taxonomy" id="47958"/>
    <lineage>
        <taxon>Bacteria</taxon>
        <taxon>Pseudomonadati</taxon>
        <taxon>Pseudomonadota</taxon>
        <taxon>Alphaproteobacteria</taxon>
        <taxon>Hyphomicrobiales</taxon>
        <taxon>Methylobacteriaceae</taxon>
        <taxon>Methylorubrum</taxon>
    </lineage>
</organism>
<dbReference type="EMBL" id="JACJIB010000010">
    <property type="protein sequence ID" value="MBA8915783.1"/>
    <property type="molecule type" value="Genomic_DNA"/>
</dbReference>
<gene>
    <name evidence="1" type="ORF">HNR51_004893</name>
</gene>
<evidence type="ECO:0000313" key="1">
    <source>
        <dbReference type="EMBL" id="MBA8915783.1"/>
    </source>
</evidence>
<dbReference type="Proteomes" id="UP000543554">
    <property type="component" value="Unassembled WGS sequence"/>
</dbReference>
<proteinExistence type="predicted"/>
<name>A0AA40S770_9HYPH</name>
<keyword evidence="2" id="KW-1185">Reference proteome</keyword>